<name>A0A1F5EL69_9BACT</name>
<accession>A0A1F5EL69</accession>
<organism evidence="1 2">
    <name type="scientific">Candidatus Campbellbacteria bacterium RIFCSPHIGHO2_12_FULL_35_10</name>
    <dbReference type="NCBI Taxonomy" id="1797578"/>
    <lineage>
        <taxon>Bacteria</taxon>
        <taxon>Candidatus Campbelliibacteriota</taxon>
    </lineage>
</organism>
<dbReference type="AlphaFoldDB" id="A0A1F5EL69"/>
<evidence type="ECO:0000313" key="2">
    <source>
        <dbReference type="Proteomes" id="UP000185891"/>
    </source>
</evidence>
<proteinExistence type="predicted"/>
<comment type="caution">
    <text evidence="1">The sequence shown here is derived from an EMBL/GenBank/DDBJ whole genome shotgun (WGS) entry which is preliminary data.</text>
</comment>
<sequence>MVFTLLFIVSFVLIVFLFSLKAFEMKTGKVFISKETLNKSDGGIKYIFGRIFDYYNRASDVVAEIPGVYDDFKVVSKIRYRKTRDKIAFKVIHALNINNIRDIDKNKGSVSLFLRSISEDKEAKKKL</sequence>
<dbReference type="Proteomes" id="UP000185891">
    <property type="component" value="Unassembled WGS sequence"/>
</dbReference>
<protein>
    <submittedName>
        <fullName evidence="1">Uncharacterized protein</fullName>
    </submittedName>
</protein>
<gene>
    <name evidence="1" type="ORF">A3E89_02500</name>
</gene>
<reference evidence="1 2" key="1">
    <citation type="journal article" date="2016" name="Nat. Commun.">
        <title>Thousands of microbial genomes shed light on interconnected biogeochemical processes in an aquifer system.</title>
        <authorList>
            <person name="Anantharaman K."/>
            <person name="Brown C.T."/>
            <person name="Hug L.A."/>
            <person name="Sharon I."/>
            <person name="Castelle C.J."/>
            <person name="Probst A.J."/>
            <person name="Thomas B.C."/>
            <person name="Singh A."/>
            <person name="Wilkins M.J."/>
            <person name="Karaoz U."/>
            <person name="Brodie E.L."/>
            <person name="Williams K.H."/>
            <person name="Hubbard S.S."/>
            <person name="Banfield J.F."/>
        </authorList>
    </citation>
    <scope>NUCLEOTIDE SEQUENCE [LARGE SCALE GENOMIC DNA]</scope>
</reference>
<dbReference type="EMBL" id="MFAA01000041">
    <property type="protein sequence ID" value="OGD68157.1"/>
    <property type="molecule type" value="Genomic_DNA"/>
</dbReference>
<evidence type="ECO:0000313" key="1">
    <source>
        <dbReference type="EMBL" id="OGD68157.1"/>
    </source>
</evidence>